<keyword evidence="6" id="KW-0121">Carboxypeptidase</keyword>
<dbReference type="SUPFAM" id="SSF69360">
    <property type="entry name" value="Cell wall binding repeat"/>
    <property type="match status" value="2"/>
</dbReference>
<dbReference type="SUPFAM" id="SSF53187">
    <property type="entry name" value="Zn-dependent exopeptidases"/>
    <property type="match status" value="1"/>
</dbReference>
<feature type="repeat" description="Cell wall-binding" evidence="2">
    <location>
        <begin position="238"/>
        <end position="257"/>
    </location>
</feature>
<feature type="repeat" description="Cell wall-binding" evidence="2">
    <location>
        <begin position="278"/>
        <end position="297"/>
    </location>
</feature>
<evidence type="ECO:0000313" key="6">
    <source>
        <dbReference type="EMBL" id="EDT14507.1"/>
    </source>
</evidence>
<dbReference type="EMBL" id="ABDW01000021">
    <property type="protein sequence ID" value="EDT14507.1"/>
    <property type="molecule type" value="Genomic_DNA"/>
</dbReference>
<dbReference type="GO" id="GO:0004181">
    <property type="term" value="F:metallocarboxypeptidase activity"/>
    <property type="evidence" value="ECO:0007669"/>
    <property type="project" value="InterPro"/>
</dbReference>
<feature type="chain" id="PRO_5002762532" evidence="4">
    <location>
        <begin position="31"/>
        <end position="573"/>
    </location>
</feature>
<accession>B1BUV0</accession>
<dbReference type="PROSITE" id="PS51170">
    <property type="entry name" value="CW"/>
    <property type="match status" value="7"/>
</dbReference>
<feature type="repeat" description="Cell wall-binding" evidence="2">
    <location>
        <begin position="57"/>
        <end position="76"/>
    </location>
</feature>
<feature type="domain" description="Peptidase M14" evidence="5">
    <location>
        <begin position="309"/>
        <end position="573"/>
    </location>
</feature>
<sequence>MQASKRRVLKYVILGSILSAQFLTFNSVKANELKKINNSDSINNIVLKSDNLNEKKHIGWIEQDGKWYYINSDGSKHTGWLNLNNTYYYLDPVNGEMQTGMKEINGYKYYLDNSGAMQTGWVKYNGEYYFFGSDGAMRTGWINDGWTDYYLKKDGTIYKGWLDDGLNKYFMDENGQMRKGWVKYNGEYYFFGPDGAMRTGWINDGWTDYYLKKDGTIYKGWLDDGLNKYFMDENGQMRKGWVKYNGEYYFFGPDGAMRTGWINDGYAYYFMNNNGQITKGWFTEGNNKYYLGNDGAMRTGWQEIDNNWYYFEQSGFMARNKIIEDWYVNSNGVGGRYIEKSTYGKSGRGRDLEYYRVGSGKKVLFAVFGVHGYEDAWDGDAQELYLIAQKAYNNLVKQYEVGTNADDLSEWSVYLIPSANPDGRIDGWTNYGPGRTTITTKNDINRSFPIGFRPYYSARNYTGDSYLGSPEAKALYNFINKTMDGATEKILLDVHGWEDKTIGDSNIASYFDKEFGFRNIPKYPGGFVITYGNAIGAKSVLVELPFPKSHEDILRRDFSGKFSRALLNILLNN</sequence>
<dbReference type="Pfam" id="PF19127">
    <property type="entry name" value="Choline_bind_3"/>
    <property type="match status" value="3"/>
</dbReference>
<keyword evidence="1" id="KW-0677">Repeat</keyword>
<proteinExistence type="inferred from homology"/>
<feature type="signal peptide" evidence="4">
    <location>
        <begin position="1"/>
        <end position="30"/>
    </location>
</feature>
<dbReference type="Pfam" id="PF01473">
    <property type="entry name" value="Choline_bind_1"/>
    <property type="match status" value="3"/>
</dbReference>
<dbReference type="Gene3D" id="2.10.270.10">
    <property type="entry name" value="Cholin Binding"/>
    <property type="match status" value="3"/>
</dbReference>
<evidence type="ECO:0000313" key="7">
    <source>
        <dbReference type="Proteomes" id="UP000005337"/>
    </source>
</evidence>
<feature type="repeat" description="Cell wall-binding" evidence="2">
    <location>
        <begin position="178"/>
        <end position="197"/>
    </location>
</feature>
<dbReference type="PROSITE" id="PS52035">
    <property type="entry name" value="PEPTIDASE_M14"/>
    <property type="match status" value="1"/>
</dbReference>
<comment type="caution">
    <text evidence="6">The sequence shown here is derived from an EMBL/GenBank/DDBJ whole genome shotgun (WGS) entry which is preliminary data.</text>
</comment>
<dbReference type="GO" id="GO:0006508">
    <property type="term" value="P:proteolysis"/>
    <property type="evidence" value="ECO:0007669"/>
    <property type="project" value="InterPro"/>
</dbReference>
<keyword evidence="6" id="KW-0645">Protease</keyword>
<protein>
    <submittedName>
        <fullName evidence="6">Cell wall binding repeat/zinc carboxypeptidase family protein</fullName>
    </submittedName>
</protein>
<gene>
    <name evidence="6" type="ORF">AC3_0738</name>
</gene>
<name>B1BUV0_CLOPF</name>
<feature type="repeat" description="Cell wall-binding" evidence="2">
    <location>
        <begin position="298"/>
        <end position="317"/>
    </location>
</feature>
<dbReference type="AlphaFoldDB" id="B1BUV0"/>
<evidence type="ECO:0000256" key="2">
    <source>
        <dbReference type="PROSITE-ProRule" id="PRU00591"/>
    </source>
</evidence>
<dbReference type="GO" id="GO:0008270">
    <property type="term" value="F:zinc ion binding"/>
    <property type="evidence" value="ECO:0007669"/>
    <property type="project" value="InterPro"/>
</dbReference>
<dbReference type="InterPro" id="IPR018337">
    <property type="entry name" value="Cell_wall/Cho-bd_repeat"/>
</dbReference>
<keyword evidence="6" id="KW-0378">Hydrolase</keyword>
<evidence type="ECO:0000256" key="4">
    <source>
        <dbReference type="SAM" id="SignalP"/>
    </source>
</evidence>
<dbReference type="Pfam" id="PF00246">
    <property type="entry name" value="Peptidase_M14"/>
    <property type="match status" value="1"/>
</dbReference>
<evidence type="ECO:0000256" key="3">
    <source>
        <dbReference type="PROSITE-ProRule" id="PRU01379"/>
    </source>
</evidence>
<dbReference type="RefSeq" id="WP_003464386.1">
    <property type="nucleotide sequence ID" value="NZ_ABDW01000021.1"/>
</dbReference>
<organism evidence="6 7">
    <name type="scientific">Clostridium perfringens E str. JGS1987</name>
    <dbReference type="NCBI Taxonomy" id="451755"/>
    <lineage>
        <taxon>Bacteria</taxon>
        <taxon>Bacillati</taxon>
        <taxon>Bacillota</taxon>
        <taxon>Clostridia</taxon>
        <taxon>Eubacteriales</taxon>
        <taxon>Clostridiaceae</taxon>
        <taxon>Clostridium</taxon>
    </lineage>
</organism>
<keyword evidence="4" id="KW-0732">Signal</keyword>
<evidence type="ECO:0000256" key="1">
    <source>
        <dbReference type="ARBA" id="ARBA00022737"/>
    </source>
</evidence>
<comment type="caution">
    <text evidence="3">Lacks conserved residue(s) required for the propagation of feature annotation.</text>
</comment>
<reference evidence="6 7" key="1">
    <citation type="submission" date="2007-07" db="EMBL/GenBank/DDBJ databases">
        <title>Annotation of Clostridium perfringens E str. JGS1987.</title>
        <authorList>
            <person name="Paulsen I."/>
            <person name="Sebastian Y."/>
        </authorList>
    </citation>
    <scope>NUCLEOTIDE SEQUENCE [LARGE SCALE GENOMIC DNA]</scope>
    <source>
        <strain evidence="7">E str. JGS1987</strain>
    </source>
</reference>
<dbReference type="Proteomes" id="UP000005337">
    <property type="component" value="Unassembled WGS sequence"/>
</dbReference>
<dbReference type="Gene3D" id="3.40.630.10">
    <property type="entry name" value="Zn peptidases"/>
    <property type="match status" value="1"/>
</dbReference>
<comment type="similarity">
    <text evidence="3">Belongs to the peptidase M14 family.</text>
</comment>
<evidence type="ECO:0000259" key="5">
    <source>
        <dbReference type="PROSITE" id="PS52035"/>
    </source>
</evidence>
<feature type="repeat" description="Cell wall-binding" evidence="2">
    <location>
        <begin position="118"/>
        <end position="137"/>
    </location>
</feature>
<dbReference type="InterPro" id="IPR000834">
    <property type="entry name" value="Peptidase_M14"/>
</dbReference>
<feature type="repeat" description="Cell wall-binding" evidence="2">
    <location>
        <begin position="98"/>
        <end position="117"/>
    </location>
</feature>